<dbReference type="SUPFAM" id="SSF53474">
    <property type="entry name" value="alpha/beta-Hydrolases"/>
    <property type="match status" value="1"/>
</dbReference>
<gene>
    <name evidence="1" type="ORF">PXC00_04480</name>
</gene>
<dbReference type="AlphaFoldDB" id="A0AA97DAA2"/>
<name>A0AA97DAA2_9FIRM</name>
<dbReference type="KEGG" id="carl:PXC00_04480"/>
<evidence type="ECO:0008006" key="3">
    <source>
        <dbReference type="Google" id="ProtNLM"/>
    </source>
</evidence>
<reference evidence="2" key="1">
    <citation type="submission" date="2024-06" db="EMBL/GenBank/DDBJ databases">
        <title>Caproicibacterium argilliputei sp. nov, a novel caproic acid producing anaerobic bacterium isolated from pit mud.</title>
        <authorList>
            <person name="Zeng C."/>
        </authorList>
    </citation>
    <scope>NUCLEOTIDE SEQUENCE [LARGE SCALE GENOMIC DNA]</scope>
    <source>
        <strain evidence="2">ZCY20-5</strain>
    </source>
</reference>
<protein>
    <recommendedName>
        <fullName evidence="3">Alpha/beta hydrolase</fullName>
    </recommendedName>
</protein>
<evidence type="ECO:0000313" key="1">
    <source>
        <dbReference type="EMBL" id="WOC33139.1"/>
    </source>
</evidence>
<keyword evidence="2" id="KW-1185">Reference proteome</keyword>
<dbReference type="EMBL" id="CP135996">
    <property type="protein sequence ID" value="WOC33139.1"/>
    <property type="molecule type" value="Genomic_DNA"/>
</dbReference>
<dbReference type="RefSeq" id="WP_275844363.1">
    <property type="nucleotide sequence ID" value="NZ_CP135996.1"/>
</dbReference>
<evidence type="ECO:0000313" key="2">
    <source>
        <dbReference type="Proteomes" id="UP001300604"/>
    </source>
</evidence>
<dbReference type="Proteomes" id="UP001300604">
    <property type="component" value="Chromosome"/>
</dbReference>
<reference evidence="1 2" key="2">
    <citation type="submission" date="2024-06" db="EMBL/GenBank/DDBJ databases">
        <title>Caproicibacterium argilliputei sp. nov, a novel caproic acid producing anaerobic bacterium isolated from pit mud.</title>
        <authorList>
            <person name="Xia S."/>
        </authorList>
    </citation>
    <scope>NUCLEOTIDE SEQUENCE [LARGE SCALE GENOMIC DNA]</scope>
    <source>
        <strain evidence="1 2">ZCY20-5</strain>
    </source>
</reference>
<accession>A0AA97DAA2</accession>
<proteinExistence type="predicted"/>
<dbReference type="InterPro" id="IPR029058">
    <property type="entry name" value="AB_hydrolase_fold"/>
</dbReference>
<sequence>MSTIRNKEYAASEAVCVLHKQLAVREALHPVPEKGGEKLAVLFPGTGYTCDRPLLYYARRMAEQNGCDVLPLSYSVSLKRGESDLNKAVRQTLTQVLPMVQDTLGEVLCRHAYRELFFFSKSFGTVAAGAVERALRLRVHQFFLTPLEASLPYLAAHPCYASCGTADPWVPDSVRRQFLGISGVRFGLFPGANHSLEIPGDAEASVRDLQMIAASYADFLREMP</sequence>
<organism evidence="1 2">
    <name type="scientific">Caproicibacterium argilliputei</name>
    <dbReference type="NCBI Taxonomy" id="3030016"/>
    <lineage>
        <taxon>Bacteria</taxon>
        <taxon>Bacillati</taxon>
        <taxon>Bacillota</taxon>
        <taxon>Clostridia</taxon>
        <taxon>Eubacteriales</taxon>
        <taxon>Oscillospiraceae</taxon>
        <taxon>Caproicibacterium</taxon>
    </lineage>
</organism>